<feature type="transmembrane region" description="Helical" evidence="1">
    <location>
        <begin position="70"/>
        <end position="87"/>
    </location>
</feature>
<proteinExistence type="predicted"/>
<reference evidence="3 5" key="2">
    <citation type="submission" date="2018-07" db="EMBL/GenBank/DDBJ databases">
        <title>Draft Genome Assemblies for Five Robust Yarrowia lipolytica Strains Exhibiting High Lipid Production and Pentose Sugar Utilization and Sugar Alcohol Secretion from Undetoxified Lignocellulosic Biomass Hydrolysates.</title>
        <authorList>
            <consortium name="DOE Joint Genome Institute"/>
            <person name="Walker C."/>
            <person name="Ryu S."/>
            <person name="Na H."/>
            <person name="Zane M."/>
            <person name="LaButti K."/>
            <person name="Lipzen A."/>
            <person name="Haridas S."/>
            <person name="Barry K."/>
            <person name="Grigoriev I.V."/>
            <person name="Quarterman J."/>
            <person name="Slininger P."/>
            <person name="Dien B."/>
            <person name="Trinh C.T."/>
        </authorList>
    </citation>
    <scope>NUCLEOTIDE SEQUENCE [LARGE SCALE GENOMIC DNA]</scope>
    <source>
        <strain evidence="3 5">YB392</strain>
    </source>
</reference>
<evidence type="ECO:0008006" key="6">
    <source>
        <dbReference type="Google" id="ProtNLM"/>
    </source>
</evidence>
<reference evidence="2 4" key="1">
    <citation type="journal article" date="2016" name="PLoS ONE">
        <title>Sequence Assembly of Yarrowia lipolytica Strain W29/CLIB89 Shows Transposable Element Diversity.</title>
        <authorList>
            <person name="Magnan C."/>
            <person name="Yu J."/>
            <person name="Chang I."/>
            <person name="Jahn E."/>
            <person name="Kanomata Y."/>
            <person name="Wu J."/>
            <person name="Zeller M."/>
            <person name="Oakes M."/>
            <person name="Baldi P."/>
            <person name="Sandmeyer S."/>
        </authorList>
    </citation>
    <scope>NUCLEOTIDE SEQUENCE [LARGE SCALE GENOMIC DNA]</scope>
    <source>
        <strain evidence="2">CLIB89</strain>
        <strain evidence="4">CLIB89(W29)</strain>
    </source>
</reference>
<dbReference type="EMBL" id="KZ857326">
    <property type="protein sequence ID" value="RDW28271.1"/>
    <property type="molecule type" value="Genomic_DNA"/>
</dbReference>
<dbReference type="VEuPathDB" id="FungiDB:YALI1_F27968g"/>
<protein>
    <recommendedName>
        <fullName evidence="6">DUF4536 domain-containing protein</fullName>
    </recommendedName>
</protein>
<dbReference type="InterPro" id="IPR053092">
    <property type="entry name" value="Mitochondrial_unc_protein"/>
</dbReference>
<evidence type="ECO:0000313" key="2">
    <source>
        <dbReference type="EMBL" id="AOW07500.1"/>
    </source>
</evidence>
<dbReference type="AlphaFoldDB" id="A0A1H6PP06"/>
<dbReference type="EMBL" id="CP017558">
    <property type="protein sequence ID" value="AOW07500.1"/>
    <property type="molecule type" value="Genomic_DNA"/>
</dbReference>
<evidence type="ECO:0000313" key="5">
    <source>
        <dbReference type="Proteomes" id="UP000256601"/>
    </source>
</evidence>
<accession>A0A1H6PP06</accession>
<dbReference type="KEGG" id="yli:2908941"/>
<keyword evidence="1" id="KW-0812">Transmembrane</keyword>
<gene>
    <name evidence="3" type="ORF">B0I71DRAFT_127573</name>
    <name evidence="2" type="ORF">YALI1_F27968g</name>
</gene>
<organism evidence="2 4">
    <name type="scientific">Yarrowia lipolytica</name>
    <name type="common">Candida lipolytica</name>
    <dbReference type="NCBI Taxonomy" id="4952"/>
    <lineage>
        <taxon>Eukaryota</taxon>
        <taxon>Fungi</taxon>
        <taxon>Dikarya</taxon>
        <taxon>Ascomycota</taxon>
        <taxon>Saccharomycotina</taxon>
        <taxon>Dipodascomycetes</taxon>
        <taxon>Dipodascales</taxon>
        <taxon>Dipodascales incertae sedis</taxon>
        <taxon>Yarrowia</taxon>
    </lineage>
</organism>
<dbReference type="PANTHER" id="PTHR28048:SF1">
    <property type="entry name" value="ACR195WP"/>
    <property type="match status" value="1"/>
</dbReference>
<keyword evidence="1" id="KW-0472">Membrane</keyword>
<dbReference type="PANTHER" id="PTHR28048">
    <property type="entry name" value="ACR195WP"/>
    <property type="match status" value="1"/>
</dbReference>
<dbReference type="OrthoDB" id="4083608at2759"/>
<keyword evidence="1" id="KW-1133">Transmembrane helix</keyword>
<dbReference type="RefSeq" id="XP_505693.1">
    <property type="nucleotide sequence ID" value="XM_505693.1"/>
</dbReference>
<dbReference type="OMA" id="NECTHCQ"/>
<evidence type="ECO:0000313" key="4">
    <source>
        <dbReference type="Proteomes" id="UP000182444"/>
    </source>
</evidence>
<dbReference type="VEuPathDB" id="FungiDB:YALI0_F21087g"/>
<evidence type="ECO:0000313" key="3">
    <source>
        <dbReference type="EMBL" id="RDW28271.1"/>
    </source>
</evidence>
<evidence type="ECO:0000256" key="1">
    <source>
        <dbReference type="SAM" id="Phobius"/>
    </source>
</evidence>
<dbReference type="GeneID" id="2908941"/>
<sequence length="94" mass="10273">MSNNSNILKVFNPPESRDLTPNECTHCQILQTVVLTGGGAYFASNMPFRVQPGQRLPPAATQAWQGGVRGLGFAMLAFGIYNAWYFFSPKAPHA</sequence>
<dbReference type="Proteomes" id="UP000182444">
    <property type="component" value="Chromosome 1F"/>
</dbReference>
<name>A0A1H6PP06_YARLL</name>
<dbReference type="Proteomes" id="UP000256601">
    <property type="component" value="Unassembled WGS sequence"/>
</dbReference>